<keyword evidence="3" id="KW-1185">Reference proteome</keyword>
<evidence type="ECO:0000256" key="1">
    <source>
        <dbReference type="SAM" id="SignalP"/>
    </source>
</evidence>
<dbReference type="Proteomes" id="UP001151516">
    <property type="component" value="Unassembled WGS sequence"/>
</dbReference>
<accession>A0A9W8L611</accession>
<comment type="caution">
    <text evidence="2">The sequence shown here is derived from an EMBL/GenBank/DDBJ whole genome shotgun (WGS) entry which is preliminary data.</text>
</comment>
<name>A0A9W8L611_9FUNG</name>
<dbReference type="AlphaFoldDB" id="A0A9W8L611"/>
<keyword evidence="1" id="KW-0732">Signal</keyword>
<reference evidence="2" key="1">
    <citation type="submission" date="2022-07" db="EMBL/GenBank/DDBJ databases">
        <title>Phylogenomic reconstructions and comparative analyses of Kickxellomycotina fungi.</title>
        <authorList>
            <person name="Reynolds N.K."/>
            <person name="Stajich J.E."/>
            <person name="Barry K."/>
            <person name="Grigoriev I.V."/>
            <person name="Crous P."/>
            <person name="Smith M.E."/>
        </authorList>
    </citation>
    <scope>NUCLEOTIDE SEQUENCE</scope>
    <source>
        <strain evidence="2">CBS 109367</strain>
    </source>
</reference>
<sequence length="75" mass="8177">MKLTAASLAILSAAASAVASVIPAASPAPLPAQANDLAAAAQDFNARAWDYYRYRRDNIPNSEQLNARGWDYYRY</sequence>
<evidence type="ECO:0000313" key="2">
    <source>
        <dbReference type="EMBL" id="KAJ2689194.1"/>
    </source>
</evidence>
<feature type="chain" id="PRO_5040869751" evidence="1">
    <location>
        <begin position="20"/>
        <end position="75"/>
    </location>
</feature>
<organism evidence="2 3">
    <name type="scientific">Coemansia spiralis</name>
    <dbReference type="NCBI Taxonomy" id="417178"/>
    <lineage>
        <taxon>Eukaryota</taxon>
        <taxon>Fungi</taxon>
        <taxon>Fungi incertae sedis</taxon>
        <taxon>Zoopagomycota</taxon>
        <taxon>Kickxellomycotina</taxon>
        <taxon>Kickxellomycetes</taxon>
        <taxon>Kickxellales</taxon>
        <taxon>Kickxellaceae</taxon>
        <taxon>Coemansia</taxon>
    </lineage>
</organism>
<feature type="signal peptide" evidence="1">
    <location>
        <begin position="1"/>
        <end position="19"/>
    </location>
</feature>
<gene>
    <name evidence="2" type="ORF">IWW39_001656</name>
</gene>
<protein>
    <submittedName>
        <fullName evidence="2">Uncharacterized protein</fullName>
    </submittedName>
</protein>
<evidence type="ECO:0000313" key="3">
    <source>
        <dbReference type="Proteomes" id="UP001151516"/>
    </source>
</evidence>
<dbReference type="EMBL" id="JANBTX010000030">
    <property type="protein sequence ID" value="KAJ2689194.1"/>
    <property type="molecule type" value="Genomic_DNA"/>
</dbReference>
<proteinExistence type="predicted"/>